<protein>
    <submittedName>
        <fullName evidence="2">Secreted effector protein SseG</fullName>
    </submittedName>
</protein>
<gene>
    <name evidence="2" type="ORF">BN1044_00120</name>
</gene>
<keyword evidence="1" id="KW-0472">Membrane</keyword>
<feature type="transmembrane region" description="Helical" evidence="1">
    <location>
        <begin position="71"/>
        <end position="96"/>
    </location>
</feature>
<accession>A0A1C6YUY3</accession>
<evidence type="ECO:0000313" key="3">
    <source>
        <dbReference type="Proteomes" id="UP000094844"/>
    </source>
</evidence>
<evidence type="ECO:0000313" key="2">
    <source>
        <dbReference type="EMBL" id="SCM50672.1"/>
    </source>
</evidence>
<dbReference type="RefSeq" id="WP_072307107.1">
    <property type="nucleotide sequence ID" value="NZ_FMIQ01000003.1"/>
</dbReference>
<organism evidence="2 3">
    <name type="scientific">Hafnia alvei</name>
    <dbReference type="NCBI Taxonomy" id="569"/>
    <lineage>
        <taxon>Bacteria</taxon>
        <taxon>Pseudomonadati</taxon>
        <taxon>Pseudomonadota</taxon>
        <taxon>Gammaproteobacteria</taxon>
        <taxon>Enterobacterales</taxon>
        <taxon>Hafniaceae</taxon>
        <taxon>Hafnia</taxon>
    </lineage>
</organism>
<dbReference type="OrthoDB" id="6629513at2"/>
<evidence type="ECO:0000256" key="1">
    <source>
        <dbReference type="SAM" id="Phobius"/>
    </source>
</evidence>
<dbReference type="Proteomes" id="UP000094844">
    <property type="component" value="Unassembled WGS sequence"/>
</dbReference>
<dbReference type="AlphaFoldDB" id="A0A1C6YUY3"/>
<keyword evidence="1" id="KW-0812">Transmembrane</keyword>
<proteinExistence type="predicted"/>
<feature type="transmembrane region" description="Helical" evidence="1">
    <location>
        <begin position="102"/>
        <end position="122"/>
    </location>
</feature>
<sequence length="238" mass="25310">MIDGIRASQVSAVDEETRQMLQRLVDQLPIPVLPKPQRVEPVQSAISCETGQKSMLASLAKRAISVFPPALFIWQAVVLGGQILCCSAGIVLAVLSGGAAPLLVLAGVGLAIAIADIACLIYHQKHSLPMGHDSIANAVYYIARHFYDEQKCQNVGSMVSLGSRALLTVAVIGQPLVCSSLGLSLPIFRLLNNAAYGALAFMRYGAAGCPVTGQQVSVPFFRLLAHLFPRDESQRTGT</sequence>
<reference evidence="2 3" key="1">
    <citation type="submission" date="2016-09" db="EMBL/GenBank/DDBJ databases">
        <authorList>
            <person name="Capua I."/>
            <person name="De Benedictis P."/>
            <person name="Joannis T."/>
            <person name="Lombin L.H."/>
            <person name="Cattoli G."/>
        </authorList>
    </citation>
    <scope>NUCLEOTIDE SEQUENCE [LARGE SCALE GENOMIC DNA]</scope>
    <source>
        <strain evidence="2 3">GB001</strain>
    </source>
</reference>
<name>A0A1C6YUY3_HAFAL</name>
<dbReference type="EMBL" id="FMIQ01000003">
    <property type="protein sequence ID" value="SCM50672.1"/>
    <property type="molecule type" value="Genomic_DNA"/>
</dbReference>
<keyword evidence="1" id="KW-1133">Transmembrane helix</keyword>